<keyword evidence="2" id="KW-0812">Transmembrane</keyword>
<feature type="transmembrane region" description="Helical" evidence="2">
    <location>
        <begin position="58"/>
        <end position="74"/>
    </location>
</feature>
<name>A0A8K0JEL5_9HYPO</name>
<sequence length="722" mass="80774">MTSSRPWRPWQLWRHDEEMAKKSDDVPGPRHLGYPAHPRTRADWTVARVRRRSWMKRLAVYALLAAALFFFFRRRGHSTSFPESYPSSRVSRGHNALARAYEGRFGSDAGDVSRPDRGSPTTKAAKKAARNRAAGKEDSARQSASKYDGPVRFPALPSTLGAISATAGSSKKNRNVLFAAASLKSVSTLLPMACEMAMERLNYVHFAFLGVADVGIKDLLEMNGIDKDCKLLTHDARPDYFESSTEHRMQLAVKSAFHHFGVYMHPQAVIVDSTTAEDDYFLAPVRDHMLSSPAALIELPDRPGKSLAWISKLDAEALSAWNKVRFDIVIRAAPAKTANLKRLLNSIAAADLAGILTPHITVEMPNTIEHSLESFLSNFKWPRQTPHGGQQPPMLSLRRRITRQPLEEEDSSVRFIESFWPTDPSSTHVLKSRLSFFNWIGDRRGEQKGLKRYADCPPDVKYTLLHTLHSKMALMEDYGASLMGFSFSIPHTLADGTTAFSPPAPQGGDKDRAGQTAFLWQQPGNEAMLFTGEKWIELHHFISRMLYQKKTMSSSSSPPALSAQKKESKKYPAWLEYVLQLSRVRGYYTMYPAKATAKAILGVHREIVEPPEEYQKDAVAEAAARKTSPTSLEEESAERFDAKSPLDMLETLSDGGNLQSPIDIPLLSWDGTLTTHVDLYRQTVDDAVSFREEFGGCKKEDRPRGTRGKKDASDLFCVKRGN</sequence>
<organism evidence="3 4">
    <name type="scientific">Claviceps africana</name>
    <dbReference type="NCBI Taxonomy" id="83212"/>
    <lineage>
        <taxon>Eukaryota</taxon>
        <taxon>Fungi</taxon>
        <taxon>Dikarya</taxon>
        <taxon>Ascomycota</taxon>
        <taxon>Pezizomycotina</taxon>
        <taxon>Sordariomycetes</taxon>
        <taxon>Hypocreomycetidae</taxon>
        <taxon>Hypocreales</taxon>
        <taxon>Clavicipitaceae</taxon>
        <taxon>Claviceps</taxon>
    </lineage>
</organism>
<evidence type="ECO:0000256" key="2">
    <source>
        <dbReference type="SAM" id="Phobius"/>
    </source>
</evidence>
<gene>
    <name evidence="3" type="ORF">E4U42_002159</name>
</gene>
<evidence type="ECO:0000256" key="1">
    <source>
        <dbReference type="SAM" id="MobiDB-lite"/>
    </source>
</evidence>
<comment type="caution">
    <text evidence="3">The sequence shown here is derived from an EMBL/GenBank/DDBJ whole genome shotgun (WGS) entry which is preliminary data.</text>
</comment>
<keyword evidence="2" id="KW-0472">Membrane</keyword>
<dbReference type="PANTHER" id="PTHR33604:SF3">
    <property type="entry name" value="OSJNBA0004B13.7 PROTEIN"/>
    <property type="match status" value="1"/>
</dbReference>
<proteinExistence type="predicted"/>
<evidence type="ECO:0008006" key="5">
    <source>
        <dbReference type="Google" id="ProtNLM"/>
    </source>
</evidence>
<evidence type="ECO:0000313" key="4">
    <source>
        <dbReference type="Proteomes" id="UP000811619"/>
    </source>
</evidence>
<keyword evidence="2" id="KW-1133">Transmembrane helix</keyword>
<keyword evidence="4" id="KW-1185">Reference proteome</keyword>
<dbReference type="EMBL" id="SRPY01000175">
    <property type="protein sequence ID" value="KAG5927516.1"/>
    <property type="molecule type" value="Genomic_DNA"/>
</dbReference>
<accession>A0A8K0JEL5</accession>
<protein>
    <recommendedName>
        <fullName evidence="5">Glycosyltransferase 2</fullName>
    </recommendedName>
</protein>
<dbReference type="AlphaFoldDB" id="A0A8K0JEL5"/>
<feature type="region of interest" description="Disordered" evidence="1">
    <location>
        <begin position="106"/>
        <end position="150"/>
    </location>
</feature>
<dbReference type="PANTHER" id="PTHR33604">
    <property type="entry name" value="OSJNBA0004B13.7 PROTEIN"/>
    <property type="match status" value="1"/>
</dbReference>
<evidence type="ECO:0000313" key="3">
    <source>
        <dbReference type="EMBL" id="KAG5927516.1"/>
    </source>
</evidence>
<reference evidence="3" key="1">
    <citation type="journal article" date="2020" name="bioRxiv">
        <title>Whole genome comparisons of ergot fungi reveals the divergence and evolution of species within the genus Claviceps are the result of varying mechanisms driving genome evolution and host range expansion.</title>
        <authorList>
            <person name="Wyka S.A."/>
            <person name="Mondo S.J."/>
            <person name="Liu M."/>
            <person name="Dettman J."/>
            <person name="Nalam V."/>
            <person name="Broders K.D."/>
        </authorList>
    </citation>
    <scope>NUCLEOTIDE SEQUENCE</scope>
    <source>
        <strain evidence="3">CCC 489</strain>
    </source>
</reference>
<dbReference type="Proteomes" id="UP000811619">
    <property type="component" value="Unassembled WGS sequence"/>
</dbReference>
<dbReference type="OrthoDB" id="5397682at2759"/>